<dbReference type="NCBIfam" id="TIGR00067">
    <property type="entry name" value="glut_race"/>
    <property type="match status" value="1"/>
</dbReference>
<protein>
    <recommendedName>
        <fullName evidence="2 7">Glutamate racemase</fullName>
        <ecNumber evidence="2 7">5.1.1.3</ecNumber>
    </recommendedName>
</protein>
<evidence type="ECO:0000256" key="6">
    <source>
        <dbReference type="ARBA" id="ARBA00023316"/>
    </source>
</evidence>
<keyword evidence="4 7" id="KW-0573">Peptidoglycan synthesis</keyword>
<evidence type="ECO:0000256" key="4">
    <source>
        <dbReference type="ARBA" id="ARBA00022984"/>
    </source>
</evidence>
<dbReference type="GO" id="GO:0008881">
    <property type="term" value="F:glutamate racemase activity"/>
    <property type="evidence" value="ECO:0007669"/>
    <property type="project" value="UniProtKB-UniRule"/>
</dbReference>
<keyword evidence="5 7" id="KW-0413">Isomerase</keyword>
<comment type="similarity">
    <text evidence="7">Belongs to the aspartate/glutamate racemases family.</text>
</comment>
<dbReference type="Proteomes" id="UP001170481">
    <property type="component" value="Unassembled WGS sequence"/>
</dbReference>
<dbReference type="HAMAP" id="MF_00258">
    <property type="entry name" value="Glu_racemase"/>
    <property type="match status" value="1"/>
</dbReference>
<name>A0AAP4U107_9GAMM</name>
<dbReference type="PANTHER" id="PTHR21198">
    <property type="entry name" value="GLUTAMATE RACEMASE"/>
    <property type="match status" value="1"/>
</dbReference>
<dbReference type="GO" id="GO:0009252">
    <property type="term" value="P:peptidoglycan biosynthetic process"/>
    <property type="evidence" value="ECO:0007669"/>
    <property type="project" value="UniProtKB-UniRule"/>
</dbReference>
<dbReference type="SUPFAM" id="SSF53681">
    <property type="entry name" value="Aspartate/glutamate racemase"/>
    <property type="match status" value="2"/>
</dbReference>
<dbReference type="InterPro" id="IPR004391">
    <property type="entry name" value="Glu_race"/>
</dbReference>
<feature type="binding site" evidence="7">
    <location>
        <begin position="89"/>
        <end position="90"/>
    </location>
    <ligand>
        <name>substrate</name>
    </ligand>
</feature>
<feature type="binding site" evidence="7">
    <location>
        <begin position="56"/>
        <end position="57"/>
    </location>
    <ligand>
        <name>substrate</name>
    </ligand>
</feature>
<dbReference type="InterPro" id="IPR001920">
    <property type="entry name" value="Asp/Glu_race"/>
</dbReference>
<organism evidence="8 9">
    <name type="scientific">Cobetia amphilecti</name>
    <dbReference type="NCBI Taxonomy" id="1055104"/>
    <lineage>
        <taxon>Bacteria</taxon>
        <taxon>Pseudomonadati</taxon>
        <taxon>Pseudomonadota</taxon>
        <taxon>Gammaproteobacteria</taxon>
        <taxon>Oceanospirillales</taxon>
        <taxon>Halomonadaceae</taxon>
        <taxon>Cobetia</taxon>
    </lineage>
</organism>
<dbReference type="AlphaFoldDB" id="A0AAP4U107"/>
<dbReference type="Pfam" id="PF01177">
    <property type="entry name" value="Asp_Glu_race"/>
    <property type="match status" value="1"/>
</dbReference>
<dbReference type="RefSeq" id="WP_303594577.1">
    <property type="nucleotide sequence ID" value="NZ_JAUORK010000017.1"/>
</dbReference>
<dbReference type="PROSITE" id="PS00923">
    <property type="entry name" value="ASP_GLU_RACEMASE_1"/>
    <property type="match status" value="1"/>
</dbReference>
<dbReference type="EMBL" id="JAUORK010000017">
    <property type="protein sequence ID" value="MDO6672946.1"/>
    <property type="molecule type" value="Genomic_DNA"/>
</dbReference>
<proteinExistence type="inferred from homology"/>
<evidence type="ECO:0000313" key="8">
    <source>
        <dbReference type="EMBL" id="MDO6672946.1"/>
    </source>
</evidence>
<feature type="binding site" evidence="7">
    <location>
        <begin position="24"/>
        <end position="25"/>
    </location>
    <ligand>
        <name>substrate</name>
    </ligand>
</feature>
<evidence type="ECO:0000256" key="7">
    <source>
        <dbReference type="HAMAP-Rule" id="MF_00258"/>
    </source>
</evidence>
<dbReference type="EC" id="5.1.1.3" evidence="2 7"/>
<dbReference type="PROSITE" id="PS00924">
    <property type="entry name" value="ASP_GLU_RACEMASE_2"/>
    <property type="match status" value="1"/>
</dbReference>
<feature type="active site" description="Proton donor/acceptor" evidence="7">
    <location>
        <position position="88"/>
    </location>
</feature>
<dbReference type="PANTHER" id="PTHR21198:SF2">
    <property type="entry name" value="GLUTAMATE RACEMASE"/>
    <property type="match status" value="1"/>
</dbReference>
<dbReference type="GO" id="GO:0008360">
    <property type="term" value="P:regulation of cell shape"/>
    <property type="evidence" value="ECO:0007669"/>
    <property type="project" value="UniProtKB-KW"/>
</dbReference>
<feature type="binding site" evidence="7">
    <location>
        <begin position="212"/>
        <end position="213"/>
    </location>
    <ligand>
        <name>substrate</name>
    </ligand>
</feature>
<evidence type="ECO:0000256" key="3">
    <source>
        <dbReference type="ARBA" id="ARBA00022960"/>
    </source>
</evidence>
<comment type="function">
    <text evidence="7">Provides the (R)-glutamate required for cell wall biosynthesis.</text>
</comment>
<feature type="active site" description="Proton donor/acceptor" evidence="7">
    <location>
        <position position="211"/>
    </location>
</feature>
<reference evidence="8" key="1">
    <citation type="submission" date="2023-07" db="EMBL/GenBank/DDBJ databases">
        <title>Genome content predicts the carbon catabolic preferences of heterotrophic bacteria.</title>
        <authorList>
            <person name="Gralka M."/>
        </authorList>
    </citation>
    <scope>NUCLEOTIDE SEQUENCE</scope>
    <source>
        <strain evidence="8">C2R13</strain>
    </source>
</reference>
<comment type="pathway">
    <text evidence="7">Cell wall biogenesis; peptidoglycan biosynthesis.</text>
</comment>
<evidence type="ECO:0000256" key="2">
    <source>
        <dbReference type="ARBA" id="ARBA00013090"/>
    </source>
</evidence>
<dbReference type="InterPro" id="IPR018187">
    <property type="entry name" value="Asp/Glu_racemase_AS_1"/>
</dbReference>
<comment type="caution">
    <text evidence="8">The sequence shown here is derived from an EMBL/GenBank/DDBJ whole genome shotgun (WGS) entry which is preliminary data.</text>
</comment>
<dbReference type="GO" id="GO:0071555">
    <property type="term" value="P:cell wall organization"/>
    <property type="evidence" value="ECO:0007669"/>
    <property type="project" value="UniProtKB-KW"/>
</dbReference>
<sequence>MSPARPGDMPASDSRSSAPVLVFDSGVGGLSVAAEIRRQWPQLSLAYVCDNAALPYGTKPDDWLIPRIVQVCVAAVEASGARALVVACNTASTLALTALREALSIPVIGTVPAIKPAAALAHARQSAARREKGEPPVFALLATSATVRRAYTEQLIRDFAADCRVIRVAADPLVAEAERRLRGESARPEVVAASLADLAAVEALEVVILGCTHFPLLGADISQVLGESRVALVDSGAAIARRVAEVLGLGAAAQAADQQLAQAEQQAAQAVQPAPREHMALATDARQPGLATALASQGFAAPQALSFDD</sequence>
<dbReference type="InterPro" id="IPR033134">
    <property type="entry name" value="Asp/Glu_racemase_AS_2"/>
</dbReference>
<dbReference type="Gene3D" id="3.40.50.1860">
    <property type="match status" value="2"/>
</dbReference>
<accession>A0AAP4U107</accession>
<evidence type="ECO:0000313" key="9">
    <source>
        <dbReference type="Proteomes" id="UP001170481"/>
    </source>
</evidence>
<comment type="catalytic activity">
    <reaction evidence="1 7">
        <text>L-glutamate = D-glutamate</text>
        <dbReference type="Rhea" id="RHEA:12813"/>
        <dbReference type="ChEBI" id="CHEBI:29985"/>
        <dbReference type="ChEBI" id="CHEBI:29986"/>
        <dbReference type="EC" id="5.1.1.3"/>
    </reaction>
</comment>
<evidence type="ECO:0000256" key="5">
    <source>
        <dbReference type="ARBA" id="ARBA00023235"/>
    </source>
</evidence>
<keyword evidence="3 7" id="KW-0133">Cell shape</keyword>
<keyword evidence="6 7" id="KW-0961">Cell wall biogenesis/degradation</keyword>
<dbReference type="InterPro" id="IPR015942">
    <property type="entry name" value="Asp/Glu/hydantoin_racemase"/>
</dbReference>
<gene>
    <name evidence="7 8" type="primary">murI</name>
    <name evidence="8" type="ORF">Q4535_12560</name>
</gene>
<evidence type="ECO:0000256" key="1">
    <source>
        <dbReference type="ARBA" id="ARBA00001602"/>
    </source>
</evidence>